<dbReference type="Proteomes" id="UP001595528">
    <property type="component" value="Unassembled WGS sequence"/>
</dbReference>
<keyword evidence="4 9" id="KW-1003">Cell membrane</keyword>
<keyword evidence="7 9" id="KW-1133">Transmembrane helix</keyword>
<dbReference type="Pfam" id="PF01061">
    <property type="entry name" value="ABC2_membrane"/>
    <property type="match status" value="1"/>
</dbReference>
<evidence type="ECO:0000256" key="7">
    <source>
        <dbReference type="ARBA" id="ARBA00022989"/>
    </source>
</evidence>
<sequence>MTQPQETRIAPPRGLALRELAEAWQRRDLFRALVVRDVAIRYKQTAIGISWVLLQPVLTVAIFSFLLGRVAKVDTGDLPYPLFAFAAMVPWQTFSRALTDGALSVTNNPALVTKVYLPRLLLPASATAAGLLDALLALALLVVLMLAYGAVPGWPALLALPILAWAALVSFAAVLWLSAANALYRDVRFVLPFLAQTWLFMTPVLYPAALVPADWLWLYALNPMLPVVECFRWAMLGSAPAATWILLPGIAVTAVLLIGGLAYFRAMEQRFADRI</sequence>
<feature type="transmembrane region" description="Helical" evidence="9">
    <location>
        <begin position="154"/>
        <end position="177"/>
    </location>
</feature>
<keyword evidence="6 9" id="KW-0812">Transmembrane</keyword>
<feature type="transmembrane region" description="Helical" evidence="9">
    <location>
        <begin position="80"/>
        <end position="99"/>
    </location>
</feature>
<dbReference type="InterPro" id="IPR047817">
    <property type="entry name" value="ABC2_TM_bact-type"/>
</dbReference>
<dbReference type="EMBL" id="JBHRTR010000020">
    <property type="protein sequence ID" value="MFC3227184.1"/>
    <property type="molecule type" value="Genomic_DNA"/>
</dbReference>
<feature type="transmembrane region" description="Helical" evidence="9">
    <location>
        <begin position="241"/>
        <end position="264"/>
    </location>
</feature>
<evidence type="ECO:0000256" key="1">
    <source>
        <dbReference type="ARBA" id="ARBA00004429"/>
    </source>
</evidence>
<name>A0ABV7KY80_9PROT</name>
<feature type="transmembrane region" description="Helical" evidence="9">
    <location>
        <begin position="189"/>
        <end position="209"/>
    </location>
</feature>
<evidence type="ECO:0000256" key="4">
    <source>
        <dbReference type="ARBA" id="ARBA00022475"/>
    </source>
</evidence>
<reference evidence="12" key="1">
    <citation type="journal article" date="2019" name="Int. J. Syst. Evol. Microbiol.">
        <title>The Global Catalogue of Microorganisms (GCM) 10K type strain sequencing project: providing services to taxonomists for standard genome sequencing and annotation.</title>
        <authorList>
            <consortium name="The Broad Institute Genomics Platform"/>
            <consortium name="The Broad Institute Genome Sequencing Center for Infectious Disease"/>
            <person name="Wu L."/>
            <person name="Ma J."/>
        </authorList>
    </citation>
    <scope>NUCLEOTIDE SEQUENCE [LARGE SCALE GENOMIC DNA]</scope>
    <source>
        <strain evidence="12">KCTC 42964</strain>
    </source>
</reference>
<evidence type="ECO:0000313" key="11">
    <source>
        <dbReference type="EMBL" id="MFC3227184.1"/>
    </source>
</evidence>
<comment type="similarity">
    <text evidence="2 9">Belongs to the ABC-2 integral membrane protein family.</text>
</comment>
<evidence type="ECO:0000259" key="10">
    <source>
        <dbReference type="PROSITE" id="PS51012"/>
    </source>
</evidence>
<evidence type="ECO:0000313" key="12">
    <source>
        <dbReference type="Proteomes" id="UP001595528"/>
    </source>
</evidence>
<evidence type="ECO:0000256" key="8">
    <source>
        <dbReference type="ARBA" id="ARBA00023136"/>
    </source>
</evidence>
<feature type="transmembrane region" description="Helical" evidence="9">
    <location>
        <begin position="120"/>
        <end position="148"/>
    </location>
</feature>
<organism evidence="11 12">
    <name type="scientific">Marinibaculum pumilum</name>
    <dbReference type="NCBI Taxonomy" id="1766165"/>
    <lineage>
        <taxon>Bacteria</taxon>
        <taxon>Pseudomonadati</taxon>
        <taxon>Pseudomonadota</taxon>
        <taxon>Alphaproteobacteria</taxon>
        <taxon>Rhodospirillales</taxon>
        <taxon>Rhodospirillaceae</taxon>
        <taxon>Marinibaculum</taxon>
    </lineage>
</organism>
<dbReference type="PROSITE" id="PS51012">
    <property type="entry name" value="ABC_TM2"/>
    <property type="match status" value="1"/>
</dbReference>
<feature type="transmembrane region" description="Helical" evidence="9">
    <location>
        <begin position="46"/>
        <end position="68"/>
    </location>
</feature>
<comment type="caution">
    <text evidence="11">The sequence shown here is derived from an EMBL/GenBank/DDBJ whole genome shotgun (WGS) entry which is preliminary data.</text>
</comment>
<protein>
    <recommendedName>
        <fullName evidence="9">Transport permease protein</fullName>
    </recommendedName>
</protein>
<dbReference type="InterPro" id="IPR013525">
    <property type="entry name" value="ABC2_TM"/>
</dbReference>
<evidence type="ECO:0000256" key="3">
    <source>
        <dbReference type="ARBA" id="ARBA00022448"/>
    </source>
</evidence>
<evidence type="ECO:0000256" key="2">
    <source>
        <dbReference type="ARBA" id="ARBA00007783"/>
    </source>
</evidence>
<keyword evidence="12" id="KW-1185">Reference proteome</keyword>
<keyword evidence="3 9" id="KW-0813">Transport</keyword>
<evidence type="ECO:0000256" key="6">
    <source>
        <dbReference type="ARBA" id="ARBA00022692"/>
    </source>
</evidence>
<dbReference type="RefSeq" id="WP_379899345.1">
    <property type="nucleotide sequence ID" value="NZ_JBHRTR010000020.1"/>
</dbReference>
<evidence type="ECO:0000256" key="5">
    <source>
        <dbReference type="ARBA" id="ARBA00022519"/>
    </source>
</evidence>
<feature type="domain" description="ABC transmembrane type-2" evidence="10">
    <location>
        <begin position="47"/>
        <end position="267"/>
    </location>
</feature>
<keyword evidence="5" id="KW-0997">Cell inner membrane</keyword>
<keyword evidence="8 9" id="KW-0472">Membrane</keyword>
<dbReference type="PANTHER" id="PTHR30413">
    <property type="entry name" value="INNER MEMBRANE TRANSPORT PERMEASE"/>
    <property type="match status" value="1"/>
</dbReference>
<accession>A0ABV7KY80</accession>
<proteinExistence type="inferred from homology"/>
<gene>
    <name evidence="11" type="ORF">ACFOGJ_08090</name>
</gene>
<comment type="subcellular location">
    <subcellularLocation>
        <location evidence="1 9">Cell inner membrane</location>
        <topology evidence="1 9">Multi-pass membrane protein</topology>
    </subcellularLocation>
</comment>
<dbReference type="PANTHER" id="PTHR30413:SF8">
    <property type="entry name" value="TRANSPORT PERMEASE PROTEIN"/>
    <property type="match status" value="1"/>
</dbReference>
<evidence type="ECO:0000256" key="9">
    <source>
        <dbReference type="RuleBase" id="RU361157"/>
    </source>
</evidence>